<name>A0A1N7LVZ3_9FLAO</name>
<dbReference type="InterPro" id="IPR015797">
    <property type="entry name" value="NUDIX_hydrolase-like_dom_sf"/>
</dbReference>
<dbReference type="CDD" id="cd02885">
    <property type="entry name" value="NUDIX_IPP_Isomerase"/>
    <property type="match status" value="1"/>
</dbReference>
<comment type="similarity">
    <text evidence="2">Belongs to the IPP isomerase type 1 family.</text>
</comment>
<evidence type="ECO:0000256" key="2">
    <source>
        <dbReference type="ARBA" id="ARBA00007579"/>
    </source>
</evidence>
<dbReference type="GO" id="GO:0004452">
    <property type="term" value="F:isopentenyl-diphosphate delta-isomerase activity"/>
    <property type="evidence" value="ECO:0007669"/>
    <property type="project" value="UniProtKB-UniRule"/>
</dbReference>
<keyword evidence="14" id="KW-1185">Reference proteome</keyword>
<dbReference type="UniPathway" id="UPA00059">
    <property type="reaction ID" value="UER00104"/>
</dbReference>
<keyword evidence="5" id="KW-0479">Metal-binding</keyword>
<evidence type="ECO:0000259" key="12">
    <source>
        <dbReference type="PROSITE" id="PS51462"/>
    </source>
</evidence>
<dbReference type="PROSITE" id="PS51462">
    <property type="entry name" value="NUDIX"/>
    <property type="match status" value="1"/>
</dbReference>
<keyword evidence="8" id="KW-0414">Isoprene biosynthesis</keyword>
<dbReference type="GO" id="GO:0046872">
    <property type="term" value="F:metal ion binding"/>
    <property type="evidence" value="ECO:0007669"/>
    <property type="project" value="UniProtKB-KW"/>
</dbReference>
<dbReference type="PANTHER" id="PTHR10885:SF0">
    <property type="entry name" value="ISOPENTENYL-DIPHOSPHATE DELTA-ISOMERASE"/>
    <property type="match status" value="1"/>
</dbReference>
<feature type="domain" description="Nudix hydrolase" evidence="12">
    <location>
        <begin position="28"/>
        <end position="160"/>
    </location>
</feature>
<dbReference type="PANTHER" id="PTHR10885">
    <property type="entry name" value="ISOPENTENYL-DIPHOSPHATE DELTA-ISOMERASE"/>
    <property type="match status" value="1"/>
</dbReference>
<evidence type="ECO:0000256" key="10">
    <source>
        <dbReference type="NCBIfam" id="TIGR02150"/>
    </source>
</evidence>
<proteinExistence type="inferred from homology"/>
<dbReference type="STRING" id="713588.SAMN05421789_106118"/>
<evidence type="ECO:0000256" key="11">
    <source>
        <dbReference type="PIRSR" id="PIRSR018427-1"/>
    </source>
</evidence>
<evidence type="ECO:0000256" key="5">
    <source>
        <dbReference type="ARBA" id="ARBA00022723"/>
    </source>
</evidence>
<dbReference type="EC" id="5.3.3.2" evidence="3 10"/>
<organism evidence="13 14">
    <name type="scientific">Kaistella chaponensis</name>
    <dbReference type="NCBI Taxonomy" id="713588"/>
    <lineage>
        <taxon>Bacteria</taxon>
        <taxon>Pseudomonadati</taxon>
        <taxon>Bacteroidota</taxon>
        <taxon>Flavobacteriia</taxon>
        <taxon>Flavobacteriales</taxon>
        <taxon>Weeksellaceae</taxon>
        <taxon>Chryseobacterium group</taxon>
        <taxon>Kaistella</taxon>
    </lineage>
</organism>
<feature type="active site" evidence="11">
    <location>
        <position position="65"/>
    </location>
</feature>
<evidence type="ECO:0000256" key="6">
    <source>
        <dbReference type="ARBA" id="ARBA00022842"/>
    </source>
</evidence>
<dbReference type="GO" id="GO:0005737">
    <property type="term" value="C:cytoplasm"/>
    <property type="evidence" value="ECO:0007669"/>
    <property type="project" value="TreeGrafter"/>
</dbReference>
<dbReference type="Gene3D" id="3.90.79.10">
    <property type="entry name" value="Nucleoside Triphosphate Pyrophosphohydrolase"/>
    <property type="match status" value="1"/>
</dbReference>
<evidence type="ECO:0000256" key="7">
    <source>
        <dbReference type="ARBA" id="ARBA00023211"/>
    </source>
</evidence>
<gene>
    <name evidence="13" type="ORF">SAMN05421789_106118</name>
</gene>
<dbReference type="OrthoDB" id="9809458at2"/>
<dbReference type="InterPro" id="IPR056375">
    <property type="entry name" value="Idi_bact"/>
</dbReference>
<evidence type="ECO:0000256" key="8">
    <source>
        <dbReference type="ARBA" id="ARBA00023229"/>
    </source>
</evidence>
<evidence type="ECO:0000256" key="3">
    <source>
        <dbReference type="ARBA" id="ARBA00012057"/>
    </source>
</evidence>
<evidence type="ECO:0000256" key="9">
    <source>
        <dbReference type="ARBA" id="ARBA00023235"/>
    </source>
</evidence>
<dbReference type="RefSeq" id="WP_076386974.1">
    <property type="nucleotide sequence ID" value="NZ_FTOI01000006.1"/>
</dbReference>
<accession>A0A1N7LVZ3</accession>
<dbReference type="Proteomes" id="UP000185839">
    <property type="component" value="Unassembled WGS sequence"/>
</dbReference>
<dbReference type="Pfam" id="PF00293">
    <property type="entry name" value="NUDIX"/>
    <property type="match status" value="1"/>
</dbReference>
<evidence type="ECO:0000256" key="1">
    <source>
        <dbReference type="ARBA" id="ARBA00004826"/>
    </source>
</evidence>
<comment type="pathway">
    <text evidence="1">Isoprenoid biosynthesis; dimethylallyl diphosphate biosynthesis; dimethylallyl diphosphate from isopentenyl diphosphate: step 1/1.</text>
</comment>
<sequence length="169" mass="19948">MEEHVVLINENDEILGLMEKMQAHENGILHRAFSVFLFNEKGEMLLQKRSANKYHSPNQWTNAVCSHPRINETYLEGAQRRLQEELGLEAELSPKFHFIYKADVGQNLWEHELDHVFTGSFNGEVQLNPQEVSEVRSISMENLEKEMIEHPQNFTEWFKIILKEYKEHL</sequence>
<reference evidence="14" key="1">
    <citation type="submission" date="2017-01" db="EMBL/GenBank/DDBJ databases">
        <authorList>
            <person name="Varghese N."/>
            <person name="Submissions S."/>
        </authorList>
    </citation>
    <scope>NUCLEOTIDE SEQUENCE [LARGE SCALE GENOMIC DNA]</scope>
    <source>
        <strain evidence="14">DSM 23145</strain>
    </source>
</reference>
<dbReference type="HAMAP" id="MF_00202">
    <property type="entry name" value="Idi"/>
    <property type="match status" value="1"/>
</dbReference>
<dbReference type="NCBIfam" id="NF002995">
    <property type="entry name" value="PRK03759.1"/>
    <property type="match status" value="1"/>
</dbReference>
<protein>
    <recommendedName>
        <fullName evidence="3 10">Isopentenyl-diphosphate delta-isomerase</fullName>
        <ecNumber evidence="3 10">5.3.3.2</ecNumber>
    </recommendedName>
</protein>
<dbReference type="SUPFAM" id="SSF55811">
    <property type="entry name" value="Nudix"/>
    <property type="match status" value="1"/>
</dbReference>
<dbReference type="EMBL" id="FTOI01000006">
    <property type="protein sequence ID" value="SIS77987.1"/>
    <property type="molecule type" value="Genomic_DNA"/>
</dbReference>
<evidence type="ECO:0000313" key="14">
    <source>
        <dbReference type="Proteomes" id="UP000185839"/>
    </source>
</evidence>
<dbReference type="InterPro" id="IPR011876">
    <property type="entry name" value="IsopentenylPP_isomerase_typ1"/>
</dbReference>
<keyword evidence="6" id="KW-0460">Magnesium</keyword>
<keyword evidence="9 13" id="KW-0413">Isomerase</keyword>
<keyword evidence="7" id="KW-0464">Manganese</keyword>
<dbReference type="PIRSF" id="PIRSF018427">
    <property type="entry name" value="Isopntndiph_ism"/>
    <property type="match status" value="1"/>
</dbReference>
<dbReference type="NCBIfam" id="TIGR02150">
    <property type="entry name" value="IPP_isom_1"/>
    <property type="match status" value="1"/>
</dbReference>
<dbReference type="GO" id="GO:0050992">
    <property type="term" value="P:dimethylallyl diphosphate biosynthetic process"/>
    <property type="evidence" value="ECO:0007669"/>
    <property type="project" value="UniProtKB-UniPathway"/>
</dbReference>
<keyword evidence="4" id="KW-0963">Cytoplasm</keyword>
<dbReference type="GO" id="GO:0009240">
    <property type="term" value="P:isopentenyl diphosphate biosynthetic process"/>
    <property type="evidence" value="ECO:0007669"/>
    <property type="project" value="TreeGrafter"/>
</dbReference>
<dbReference type="AlphaFoldDB" id="A0A1N7LVZ3"/>
<feature type="active site" evidence="11">
    <location>
        <position position="112"/>
    </location>
</feature>
<dbReference type="InterPro" id="IPR000086">
    <property type="entry name" value="NUDIX_hydrolase_dom"/>
</dbReference>
<evidence type="ECO:0000256" key="4">
    <source>
        <dbReference type="ARBA" id="ARBA00022490"/>
    </source>
</evidence>
<evidence type="ECO:0000313" key="13">
    <source>
        <dbReference type="EMBL" id="SIS77987.1"/>
    </source>
</evidence>